<dbReference type="FunFam" id="3.90.640.10:FF:000007">
    <property type="entry name" value="Actin like 7B"/>
    <property type="match status" value="1"/>
</dbReference>
<dbReference type="GO" id="GO:0000132">
    <property type="term" value="P:establishment of mitotic spindle orientation"/>
    <property type="evidence" value="ECO:0007669"/>
    <property type="project" value="EnsemblFungi"/>
</dbReference>
<dbReference type="InterPro" id="IPR004000">
    <property type="entry name" value="Actin"/>
</dbReference>
<dbReference type="HOGENOM" id="CLU_027965_0_2_1"/>
<evidence type="ECO:0000313" key="5">
    <source>
        <dbReference type="EMBL" id="CCE64637.1"/>
    </source>
</evidence>
<dbReference type="Gene3D" id="3.30.420.40">
    <property type="match status" value="2"/>
</dbReference>
<dbReference type="GO" id="GO:0031578">
    <property type="term" value="P:mitotic spindle orientation checkpoint signaling"/>
    <property type="evidence" value="ECO:0007669"/>
    <property type="project" value="EnsemblFungi"/>
</dbReference>
<dbReference type="Gene3D" id="3.90.640.10">
    <property type="entry name" value="Actin, Chain A, domain 4"/>
    <property type="match status" value="1"/>
</dbReference>
<dbReference type="OMA" id="YTTWTGG"/>
<evidence type="ECO:0000256" key="4">
    <source>
        <dbReference type="ARBA" id="ARBA00083222"/>
    </source>
</evidence>
<name>G8BXK9_TETPH</name>
<dbReference type="FunFam" id="3.30.420.40:FF:000502">
    <property type="entry name" value="Actin-Related Proteins"/>
    <property type="match status" value="1"/>
</dbReference>
<dbReference type="SUPFAM" id="SSF53067">
    <property type="entry name" value="Actin-like ATPase domain"/>
    <property type="match status" value="2"/>
</dbReference>
<dbReference type="STRING" id="1071381.G8BXK9"/>
<proteinExistence type="inferred from homology"/>
<dbReference type="SMART" id="SM00268">
    <property type="entry name" value="ACTIN"/>
    <property type="match status" value="1"/>
</dbReference>
<protein>
    <recommendedName>
        <fullName evidence="2">Centractin</fullName>
    </recommendedName>
    <alternativeName>
        <fullName evidence="3">Actin-like protein</fullName>
    </alternativeName>
    <alternativeName>
        <fullName evidence="4">Actin-related protein 1</fullName>
    </alternativeName>
</protein>
<dbReference type="PRINTS" id="PR00190">
    <property type="entry name" value="ACTIN"/>
</dbReference>
<reference evidence="5 6" key="1">
    <citation type="journal article" date="2011" name="Proc. Natl. Acad. Sci. U.S.A.">
        <title>Evolutionary erosion of yeast sex chromosomes by mating-type switching accidents.</title>
        <authorList>
            <person name="Gordon J.L."/>
            <person name="Armisen D."/>
            <person name="Proux-Wera E."/>
            <person name="Oheigeartaigh S.S."/>
            <person name="Byrne K.P."/>
            <person name="Wolfe K.H."/>
        </authorList>
    </citation>
    <scope>NUCLEOTIDE SEQUENCE [LARGE SCALE GENOMIC DNA]</scope>
    <source>
        <strain evidence="6">ATCC 24235 / CBS 4417 / NBRC 1672 / NRRL Y-8282 / UCD 70-5</strain>
    </source>
</reference>
<accession>G8BXK9</accession>
<dbReference type="Pfam" id="PF00022">
    <property type="entry name" value="Actin"/>
    <property type="match status" value="1"/>
</dbReference>
<dbReference type="OrthoDB" id="5132116at2759"/>
<evidence type="ECO:0000256" key="2">
    <source>
        <dbReference type="ARBA" id="ARBA00073387"/>
    </source>
</evidence>
<sequence length="379" mass="42711">MNNEGLYNQPVVIDNGTGVLKVGFVGDDKPKCFQHNIVGTPKFDKVMIGGLDDNMYIGNKAQENRGLLRLRHPMEHGEVKHWDEMEAVWKHTLLHDLNIQHIEEHPILITEAPLNSSKNREHMCEILFESFNIPAIHVENPAVLALYSGGRTTGCVIDCGEGYCSAVPIYEGFALTPSIRRIDIGGREITEQLQFQIRKSVGMSLFSSNEKEIVRTIKERACYVADDISKEEHKYILDSESNSSKFKLPDGKSLSIGNVRFRATELLFNPRLIGCESDSVPEIVFQTLSRVDIDLRPMLYKSLVLNGGTTVLPGFGNRILKELQILTKQDTKLRIIASPERKYTTWIGGSILAGLSTFQKILVTKSNWNEDRSRVYSSF</sequence>
<dbReference type="PROSITE" id="PS01132">
    <property type="entry name" value="ACTINS_ACT_LIKE"/>
    <property type="match status" value="1"/>
</dbReference>
<dbReference type="GO" id="GO:0007097">
    <property type="term" value="P:nuclear migration"/>
    <property type="evidence" value="ECO:0007669"/>
    <property type="project" value="EnsemblFungi"/>
</dbReference>
<comment type="similarity">
    <text evidence="1">Belongs to the actin family. ARP1 subfamily.</text>
</comment>
<dbReference type="KEGG" id="tpf:TPHA_0I01300"/>
<keyword evidence="6" id="KW-1185">Reference proteome</keyword>
<dbReference type="PANTHER" id="PTHR11937">
    <property type="entry name" value="ACTIN"/>
    <property type="match status" value="1"/>
</dbReference>
<gene>
    <name evidence="5" type="primary">TPHA0I01300</name>
    <name evidence="5" type="ordered locus">TPHA_0I01300</name>
</gene>
<dbReference type="GO" id="GO:0005200">
    <property type="term" value="F:structural constituent of cytoskeleton"/>
    <property type="evidence" value="ECO:0007669"/>
    <property type="project" value="EnsemblFungi"/>
</dbReference>
<dbReference type="AlphaFoldDB" id="G8BXK9"/>
<evidence type="ECO:0000313" key="6">
    <source>
        <dbReference type="Proteomes" id="UP000005666"/>
    </source>
</evidence>
<dbReference type="EMBL" id="HE612864">
    <property type="protein sequence ID" value="CCE64637.1"/>
    <property type="molecule type" value="Genomic_DNA"/>
</dbReference>
<dbReference type="GO" id="GO:0005869">
    <property type="term" value="C:dynactin complex"/>
    <property type="evidence" value="ECO:0007669"/>
    <property type="project" value="EnsemblFungi"/>
</dbReference>
<evidence type="ECO:0000256" key="1">
    <source>
        <dbReference type="ARBA" id="ARBA00038483"/>
    </source>
</evidence>
<dbReference type="eggNOG" id="KOG0676">
    <property type="taxonomic scope" value="Eukaryota"/>
</dbReference>
<dbReference type="GeneID" id="11534693"/>
<organism evidence="5 6">
    <name type="scientific">Tetrapisispora phaffii (strain ATCC 24235 / CBS 4417 / NBRC 1672 / NRRL Y-8282 / UCD 70-5)</name>
    <name type="common">Yeast</name>
    <name type="synonym">Fabospora phaffii</name>
    <dbReference type="NCBI Taxonomy" id="1071381"/>
    <lineage>
        <taxon>Eukaryota</taxon>
        <taxon>Fungi</taxon>
        <taxon>Dikarya</taxon>
        <taxon>Ascomycota</taxon>
        <taxon>Saccharomycotina</taxon>
        <taxon>Saccharomycetes</taxon>
        <taxon>Saccharomycetales</taxon>
        <taxon>Saccharomycetaceae</taxon>
        <taxon>Tetrapisispora</taxon>
    </lineage>
</organism>
<dbReference type="Proteomes" id="UP000005666">
    <property type="component" value="Chromosome 9"/>
</dbReference>
<dbReference type="RefSeq" id="XP_003687071.1">
    <property type="nucleotide sequence ID" value="XM_003687023.1"/>
</dbReference>
<dbReference type="InterPro" id="IPR020902">
    <property type="entry name" value="Actin/actin-like_CS"/>
</dbReference>
<dbReference type="InterPro" id="IPR043129">
    <property type="entry name" value="ATPase_NBD"/>
</dbReference>
<evidence type="ECO:0000256" key="3">
    <source>
        <dbReference type="ARBA" id="ARBA00076361"/>
    </source>
</evidence>